<reference evidence="2" key="1">
    <citation type="journal article" date="2020" name="Stud. Mycol.">
        <title>101 Dothideomycetes genomes: a test case for predicting lifestyles and emergence of pathogens.</title>
        <authorList>
            <person name="Haridas S."/>
            <person name="Albert R."/>
            <person name="Binder M."/>
            <person name="Bloem J."/>
            <person name="Labutti K."/>
            <person name="Salamov A."/>
            <person name="Andreopoulos B."/>
            <person name="Baker S."/>
            <person name="Barry K."/>
            <person name="Bills G."/>
            <person name="Bluhm B."/>
            <person name="Cannon C."/>
            <person name="Castanera R."/>
            <person name="Culley D."/>
            <person name="Daum C."/>
            <person name="Ezra D."/>
            <person name="Gonzalez J."/>
            <person name="Henrissat B."/>
            <person name="Kuo A."/>
            <person name="Liang C."/>
            <person name="Lipzen A."/>
            <person name="Lutzoni F."/>
            <person name="Magnuson J."/>
            <person name="Mondo S."/>
            <person name="Nolan M."/>
            <person name="Ohm R."/>
            <person name="Pangilinan J."/>
            <person name="Park H.-J."/>
            <person name="Ramirez L."/>
            <person name="Alfaro M."/>
            <person name="Sun H."/>
            <person name="Tritt A."/>
            <person name="Yoshinaga Y."/>
            <person name="Zwiers L.-H."/>
            <person name="Turgeon B."/>
            <person name="Goodwin S."/>
            <person name="Spatafora J."/>
            <person name="Crous P."/>
            <person name="Grigoriev I."/>
        </authorList>
    </citation>
    <scope>NUCLEOTIDE SEQUENCE</scope>
    <source>
        <strain evidence="2">CBS 122367</strain>
    </source>
</reference>
<gene>
    <name evidence="2" type="ORF">K458DRAFT_413155</name>
</gene>
<evidence type="ECO:0000256" key="1">
    <source>
        <dbReference type="SAM" id="MobiDB-lite"/>
    </source>
</evidence>
<organism evidence="2 3">
    <name type="scientific">Lentithecium fluviatile CBS 122367</name>
    <dbReference type="NCBI Taxonomy" id="1168545"/>
    <lineage>
        <taxon>Eukaryota</taxon>
        <taxon>Fungi</taxon>
        <taxon>Dikarya</taxon>
        <taxon>Ascomycota</taxon>
        <taxon>Pezizomycotina</taxon>
        <taxon>Dothideomycetes</taxon>
        <taxon>Pleosporomycetidae</taxon>
        <taxon>Pleosporales</taxon>
        <taxon>Massarineae</taxon>
        <taxon>Lentitheciaceae</taxon>
        <taxon>Lentithecium</taxon>
    </lineage>
</organism>
<evidence type="ECO:0000313" key="2">
    <source>
        <dbReference type="EMBL" id="KAF2690378.1"/>
    </source>
</evidence>
<protein>
    <submittedName>
        <fullName evidence="2">Uncharacterized protein</fullName>
    </submittedName>
</protein>
<dbReference type="AlphaFoldDB" id="A0A6G1JIX1"/>
<name>A0A6G1JIX1_9PLEO</name>
<dbReference type="Proteomes" id="UP000799291">
    <property type="component" value="Unassembled WGS sequence"/>
</dbReference>
<accession>A0A6G1JIX1</accession>
<feature type="region of interest" description="Disordered" evidence="1">
    <location>
        <begin position="1"/>
        <end position="30"/>
    </location>
</feature>
<feature type="compositionally biased region" description="Polar residues" evidence="1">
    <location>
        <begin position="61"/>
        <end position="71"/>
    </location>
</feature>
<dbReference type="EMBL" id="MU005571">
    <property type="protein sequence ID" value="KAF2690378.1"/>
    <property type="molecule type" value="Genomic_DNA"/>
</dbReference>
<dbReference type="OrthoDB" id="3806082at2759"/>
<evidence type="ECO:0000313" key="3">
    <source>
        <dbReference type="Proteomes" id="UP000799291"/>
    </source>
</evidence>
<feature type="region of interest" description="Disordered" evidence="1">
    <location>
        <begin position="52"/>
        <end position="71"/>
    </location>
</feature>
<proteinExistence type="predicted"/>
<keyword evidence="3" id="KW-1185">Reference proteome</keyword>
<sequence>MMTDHSPKRRRWSRSVKSQPSLSSDWPADGYNPVVHVIQRFRGSFLSEATDDQLPLRSPTYPLSSDDISAG</sequence>
<feature type="compositionally biased region" description="Polar residues" evidence="1">
    <location>
        <begin position="15"/>
        <end position="24"/>
    </location>
</feature>